<gene>
    <name evidence="6" type="primary">aldB</name>
    <name evidence="6" type="ORF">AAW51_1401</name>
</gene>
<proteinExistence type="inferred from homology"/>
<dbReference type="PROSITE" id="PS00070">
    <property type="entry name" value="ALDEHYDE_DEHYDR_CYS"/>
    <property type="match status" value="1"/>
</dbReference>
<sequence>MDMLEPGRFGHTVDFKKRYGNFIGGAWVAPVRGEYFENLTPVTGKAFCEVPRSTAEDIELALDAAHAARVGWGQRSPAERANVLWRIADRIEQNLELLATAETWDNGKPIRETLAADLPLAVDHFRYFASCVRAQEGSIGEVDHQTMAYHFHEPLGVVGQIIPWNFPLLMATWKLAPALAAGNCVVLKPAEQTPTSILVLLELIADLLPAGVLNVVNGFGLEAGKPLASSKRIAKIAFTGETTTGRLIMQYASQNLIPVTLELGGKSPNIFFADVCARDDAFLDKAIEGFVMFALNQGEVCTCPSRALIEASIYDRFMERALQRVAAIKQGNPLDKSTMIGAQASSEQLEKILSYLDLGRQEGAECLIGGERNLLDGDLAGGYYVKPTVFKGHNRMRIFQEEIFGPVVSVTTFKDEEEALAIANDTLYGLGAGVWTRDMNTAFRMGRGIQAGRVWTNCYHAYPAHAAFGGYKQSGIGRETHKMMLDHYQQTKNLLVSYSDQPLGFF</sequence>
<dbReference type="PANTHER" id="PTHR43111:SF1">
    <property type="entry name" value="ALDEHYDE DEHYDROGENASE B-RELATED"/>
    <property type="match status" value="1"/>
</dbReference>
<dbReference type="EMBL" id="CP011371">
    <property type="protein sequence ID" value="AKJ28092.1"/>
    <property type="molecule type" value="Genomic_DNA"/>
</dbReference>
<dbReference type="STRING" id="413882.AAW51_1401"/>
<dbReference type="InterPro" id="IPR029510">
    <property type="entry name" value="Ald_DH_CS_GLU"/>
</dbReference>
<dbReference type="GO" id="GO:0004030">
    <property type="term" value="F:aldehyde dehydrogenase [NAD(P)+] activity"/>
    <property type="evidence" value="ECO:0007669"/>
    <property type="project" value="UniProtKB-ARBA"/>
</dbReference>
<dbReference type="Proteomes" id="UP000035352">
    <property type="component" value="Chromosome"/>
</dbReference>
<protein>
    <submittedName>
        <fullName evidence="6">Aldehyde dehydrogenase</fullName>
    </submittedName>
</protein>
<evidence type="ECO:0000256" key="4">
    <source>
        <dbReference type="RuleBase" id="RU003345"/>
    </source>
</evidence>
<keyword evidence="2 4" id="KW-0560">Oxidoreductase</keyword>
<keyword evidence="7" id="KW-1185">Reference proteome</keyword>
<organism evidence="6 7">
    <name type="scientific">Caldimonas brevitalea</name>
    <dbReference type="NCBI Taxonomy" id="413882"/>
    <lineage>
        <taxon>Bacteria</taxon>
        <taxon>Pseudomonadati</taxon>
        <taxon>Pseudomonadota</taxon>
        <taxon>Betaproteobacteria</taxon>
        <taxon>Burkholderiales</taxon>
        <taxon>Sphaerotilaceae</taxon>
        <taxon>Caldimonas</taxon>
    </lineage>
</organism>
<dbReference type="Pfam" id="PF00171">
    <property type="entry name" value="Aldedh"/>
    <property type="match status" value="1"/>
</dbReference>
<evidence type="ECO:0000313" key="7">
    <source>
        <dbReference type="Proteomes" id="UP000035352"/>
    </source>
</evidence>
<dbReference type="SUPFAM" id="SSF53720">
    <property type="entry name" value="ALDH-like"/>
    <property type="match status" value="1"/>
</dbReference>
<dbReference type="PATRIC" id="fig|413882.6.peg.1475"/>
<comment type="similarity">
    <text evidence="1 4">Belongs to the aldehyde dehydrogenase family.</text>
</comment>
<reference evidence="6 7" key="1">
    <citation type="submission" date="2015-05" db="EMBL/GenBank/DDBJ databases">
        <authorList>
            <person name="Tang B."/>
            <person name="Yu Y."/>
        </authorList>
    </citation>
    <scope>NUCLEOTIDE SEQUENCE [LARGE SCALE GENOMIC DNA]</scope>
    <source>
        <strain evidence="6 7">DSM 7029</strain>
    </source>
</reference>
<dbReference type="PANTHER" id="PTHR43111">
    <property type="entry name" value="ALDEHYDE DEHYDROGENASE B-RELATED"/>
    <property type="match status" value="1"/>
</dbReference>
<evidence type="ECO:0000259" key="5">
    <source>
        <dbReference type="Pfam" id="PF00171"/>
    </source>
</evidence>
<dbReference type="InterPro" id="IPR016163">
    <property type="entry name" value="Ald_DH_C"/>
</dbReference>
<accession>A0A0G3BFJ6</accession>
<dbReference type="PROSITE" id="PS00687">
    <property type="entry name" value="ALDEHYDE_DEHYDR_GLU"/>
    <property type="match status" value="1"/>
</dbReference>
<evidence type="ECO:0000313" key="6">
    <source>
        <dbReference type="EMBL" id="AKJ28092.1"/>
    </source>
</evidence>
<dbReference type="FunFam" id="3.40.309.10:FF:000017">
    <property type="entry name" value="Aldehyde dehydrogenase B"/>
    <property type="match status" value="1"/>
</dbReference>
<feature type="active site" evidence="3">
    <location>
        <position position="262"/>
    </location>
</feature>
<evidence type="ECO:0000256" key="3">
    <source>
        <dbReference type="PROSITE-ProRule" id="PRU10007"/>
    </source>
</evidence>
<name>A0A0G3BFJ6_9BURK</name>
<dbReference type="RefSeq" id="WP_047194033.1">
    <property type="nucleotide sequence ID" value="NZ_CP011371.1"/>
</dbReference>
<dbReference type="CDD" id="cd07116">
    <property type="entry name" value="ALDH_ACDHII-AcoD"/>
    <property type="match status" value="1"/>
</dbReference>
<evidence type="ECO:0000256" key="2">
    <source>
        <dbReference type="ARBA" id="ARBA00023002"/>
    </source>
</evidence>
<evidence type="ECO:0000256" key="1">
    <source>
        <dbReference type="ARBA" id="ARBA00009986"/>
    </source>
</evidence>
<dbReference type="InterPro" id="IPR016160">
    <property type="entry name" value="Ald_DH_CS_CYS"/>
</dbReference>
<dbReference type="Gene3D" id="3.40.605.10">
    <property type="entry name" value="Aldehyde Dehydrogenase, Chain A, domain 1"/>
    <property type="match status" value="1"/>
</dbReference>
<dbReference type="FunFam" id="3.40.605.10:FF:000001">
    <property type="entry name" value="Aldehyde dehydrogenase 1"/>
    <property type="match status" value="1"/>
</dbReference>
<dbReference type="InterPro" id="IPR016161">
    <property type="entry name" value="Ald_DH/histidinol_DH"/>
</dbReference>
<dbReference type="InterPro" id="IPR016162">
    <property type="entry name" value="Ald_DH_N"/>
</dbReference>
<dbReference type="Gene3D" id="3.40.309.10">
    <property type="entry name" value="Aldehyde Dehydrogenase, Chain A, domain 2"/>
    <property type="match status" value="1"/>
</dbReference>
<dbReference type="InterPro" id="IPR015590">
    <property type="entry name" value="Aldehyde_DH_dom"/>
</dbReference>
<dbReference type="AlphaFoldDB" id="A0A0G3BFJ6"/>
<feature type="domain" description="Aldehyde dehydrogenase" evidence="5">
    <location>
        <begin position="27"/>
        <end position="493"/>
    </location>
</feature>
<dbReference type="OrthoDB" id="6187633at2"/>
<dbReference type="KEGG" id="pbh:AAW51_1401"/>